<organism evidence="1 2">
    <name type="scientific">Sphingobacterium detergens</name>
    <dbReference type="NCBI Taxonomy" id="1145106"/>
    <lineage>
        <taxon>Bacteria</taxon>
        <taxon>Pseudomonadati</taxon>
        <taxon>Bacteroidota</taxon>
        <taxon>Sphingobacteriia</taxon>
        <taxon>Sphingobacteriales</taxon>
        <taxon>Sphingobacteriaceae</taxon>
        <taxon>Sphingobacterium</taxon>
    </lineage>
</organism>
<dbReference type="AlphaFoldDB" id="A0A420AE87"/>
<gene>
    <name evidence="1" type="ORF">DFQ12_5610</name>
</gene>
<dbReference type="EMBL" id="RAPY01000008">
    <property type="protein sequence ID" value="RKE42692.1"/>
    <property type="molecule type" value="Genomic_DNA"/>
</dbReference>
<evidence type="ECO:0000313" key="2">
    <source>
        <dbReference type="Proteomes" id="UP000286246"/>
    </source>
</evidence>
<dbReference type="Proteomes" id="UP000286246">
    <property type="component" value="Unassembled WGS sequence"/>
</dbReference>
<proteinExistence type="predicted"/>
<keyword evidence="2" id="KW-1185">Reference proteome</keyword>
<sequence length="51" mass="5933">MKNVIIFNNLATTSFRRSASFSKNQYTFRKSYTPLQHHPITIQLTLSSSKQ</sequence>
<accession>A0A420AE87</accession>
<protein>
    <submittedName>
        <fullName evidence="1">Uncharacterized protein</fullName>
    </submittedName>
</protein>
<reference evidence="1 2" key="1">
    <citation type="submission" date="2018-09" db="EMBL/GenBank/DDBJ databases">
        <title>Genomic Encyclopedia of Type Strains, Phase III (KMG-III): the genomes of soil and plant-associated and newly described type strains.</title>
        <authorList>
            <person name="Whitman W."/>
        </authorList>
    </citation>
    <scope>NUCLEOTIDE SEQUENCE [LARGE SCALE GENOMIC DNA]</scope>
    <source>
        <strain evidence="1 2">CECT 7938</strain>
    </source>
</reference>
<name>A0A420AE87_SPHD1</name>
<evidence type="ECO:0000313" key="1">
    <source>
        <dbReference type="EMBL" id="RKE42692.1"/>
    </source>
</evidence>
<comment type="caution">
    <text evidence="1">The sequence shown here is derived from an EMBL/GenBank/DDBJ whole genome shotgun (WGS) entry which is preliminary data.</text>
</comment>